<evidence type="ECO:0000313" key="4">
    <source>
        <dbReference type="Proteomes" id="UP000266196"/>
    </source>
</evidence>
<evidence type="ECO:0000313" key="3">
    <source>
        <dbReference type="EMBL" id="RHY95430.1"/>
    </source>
</evidence>
<dbReference type="EMBL" id="QUTE01016846">
    <property type="protein sequence ID" value="RHY95430.1"/>
    <property type="molecule type" value="Genomic_DNA"/>
</dbReference>
<gene>
    <name evidence="2" type="ORF">DYB25_012966</name>
    <name evidence="3" type="ORF">DYB31_004486</name>
</gene>
<feature type="coiled-coil region" evidence="1">
    <location>
        <begin position="13"/>
        <end position="40"/>
    </location>
</feature>
<evidence type="ECO:0000256" key="1">
    <source>
        <dbReference type="SAM" id="Coils"/>
    </source>
</evidence>
<sequence length="86" mass="9672">MTIPALEAIDSALEARLAANHRMQSELEEMETRILEFLKETDIALFPAVEDVGCNCIPEHFVPPAALPQHLVRYNMTLSETLISHK</sequence>
<name>A0A397ABF2_APHAT</name>
<organism evidence="2 5">
    <name type="scientific">Aphanomyces astaci</name>
    <name type="common">Crayfish plague agent</name>
    <dbReference type="NCBI Taxonomy" id="112090"/>
    <lineage>
        <taxon>Eukaryota</taxon>
        <taxon>Sar</taxon>
        <taxon>Stramenopiles</taxon>
        <taxon>Oomycota</taxon>
        <taxon>Saprolegniomycetes</taxon>
        <taxon>Saprolegniales</taxon>
        <taxon>Verrucalvaceae</taxon>
        <taxon>Aphanomyces</taxon>
    </lineage>
</organism>
<proteinExistence type="predicted"/>
<dbReference type="EMBL" id="QUTA01008664">
    <property type="protein sequence ID" value="RHY02997.1"/>
    <property type="molecule type" value="Genomic_DNA"/>
</dbReference>
<dbReference type="VEuPathDB" id="FungiDB:H257_15321"/>
<dbReference type="Proteomes" id="UP000266239">
    <property type="component" value="Unassembled WGS sequence"/>
</dbReference>
<evidence type="ECO:0000313" key="5">
    <source>
        <dbReference type="Proteomes" id="UP000266239"/>
    </source>
</evidence>
<reference evidence="4 5" key="1">
    <citation type="submission" date="2018-08" db="EMBL/GenBank/DDBJ databases">
        <title>Aphanomyces genome sequencing and annotation.</title>
        <authorList>
            <person name="Minardi D."/>
            <person name="Oidtmann B."/>
            <person name="Van Der Giezen M."/>
            <person name="Studholme D.J."/>
        </authorList>
    </citation>
    <scope>NUCLEOTIDE SEQUENCE [LARGE SCALE GENOMIC DNA]</scope>
    <source>
        <strain evidence="3 4">197901</strain>
        <strain evidence="2 5">Yx</strain>
    </source>
</reference>
<accession>A0A397ABF2</accession>
<dbReference type="AlphaFoldDB" id="A0A397ABF2"/>
<protein>
    <submittedName>
        <fullName evidence="2">Uncharacterized protein</fullName>
    </submittedName>
</protein>
<evidence type="ECO:0000313" key="2">
    <source>
        <dbReference type="EMBL" id="RHY02997.1"/>
    </source>
</evidence>
<keyword evidence="1" id="KW-0175">Coiled coil</keyword>
<dbReference type="Proteomes" id="UP000266196">
    <property type="component" value="Unassembled WGS sequence"/>
</dbReference>
<comment type="caution">
    <text evidence="2">The sequence shown here is derived from an EMBL/GenBank/DDBJ whole genome shotgun (WGS) entry which is preliminary data.</text>
</comment>